<dbReference type="CDD" id="cd07302">
    <property type="entry name" value="CHD"/>
    <property type="match status" value="1"/>
</dbReference>
<dbReference type="PROSITE" id="PS50125">
    <property type="entry name" value="GUANYLATE_CYCLASE_2"/>
    <property type="match status" value="1"/>
</dbReference>
<accession>A0AAE7NKV0</accession>
<dbReference type="KEGG" id="barh:WN72_17340"/>
<dbReference type="SMART" id="SM00044">
    <property type="entry name" value="CYCc"/>
    <property type="match status" value="1"/>
</dbReference>
<dbReference type="PANTHER" id="PTHR43081:SF1">
    <property type="entry name" value="ADENYLATE CYCLASE, TERMINAL-DIFFERENTIATION SPECIFIC"/>
    <property type="match status" value="1"/>
</dbReference>
<sequence length="621" mass="67240">MSDLEPKRISSSRDNARLGLMPTLLLSMGLLVLVSVGSILALNWITGRSVVQEFATRLIARGLTIQEMALRRHLDAAVDQATFIATAVGDGHYLFSDPGLGDFVSGTIAAAPQIGGFILADPNGNALRVVRGKTNTEFRLDRLDITSDRQLAEVADEIRTRKDPYWGPPVYREATQAASLNYRVPIWKRDLYVGFLAVAVSTRALSKLSTELSDPPRLVAFMLYGQDRVLAHPFTVDGDRRQSEDTPLLMLRTSGDRVIANFSSLPPLDEAGIAPPVGILARQHTVDGERYFVFAREISGYSDLPITIGFYVLARAVDAPLRLFYWASIIALAMFGVSLIATALMAGAITGPIRRAARGAAAIGTFDFDKVAPLARSRIREINGLAQSFNAMLDGLRAFGRYVPRTLVTRLVKEGRVGAGTEERKLAIMFTDIVGFTAACESMTAGEVAEFINQHLALVAACVEQEGGTIDKFIGDAVMAFWGAPGRVDNPAASACRAATAIQQAIAADNEQRIATGLEPVRIRIGVHIGNVIVGDIGAPNRINYTIVGDAVNATQRLESLGKVIDPDAESITLISREVFEMLPDGFRCISRGTHLVKGKHEGLDVYQLVDRPKDVARNTV</sequence>
<dbReference type="Pfam" id="PF00211">
    <property type="entry name" value="Guanylate_cyc"/>
    <property type="match status" value="1"/>
</dbReference>
<dbReference type="EMBL" id="CP030050">
    <property type="protein sequence ID" value="QOZ67873.1"/>
    <property type="molecule type" value="Genomic_DNA"/>
</dbReference>
<dbReference type="GO" id="GO:0004016">
    <property type="term" value="F:adenylate cyclase activity"/>
    <property type="evidence" value="ECO:0007669"/>
    <property type="project" value="UniProtKB-ARBA"/>
</dbReference>
<dbReference type="Gene3D" id="6.10.340.10">
    <property type="match status" value="1"/>
</dbReference>
<evidence type="ECO:0000313" key="4">
    <source>
        <dbReference type="EMBL" id="QOZ67873.1"/>
    </source>
</evidence>
<name>A0AAE7NKV0_9BRAD</name>
<keyword evidence="1" id="KW-0472">Membrane</keyword>
<dbReference type="InterPro" id="IPR029787">
    <property type="entry name" value="Nucleotide_cyclase"/>
</dbReference>
<evidence type="ECO:0000313" key="5">
    <source>
        <dbReference type="Proteomes" id="UP000594015"/>
    </source>
</evidence>
<dbReference type="InterPro" id="IPR001054">
    <property type="entry name" value="A/G_cyclase"/>
</dbReference>
<reference evidence="4 5" key="1">
    <citation type="submission" date="2018-06" db="EMBL/GenBank/DDBJ databases">
        <title>Comparative genomics of Bradyrhizobium nodulating Arachidis hypogaea.</title>
        <authorList>
            <person name="Li Y."/>
        </authorList>
    </citation>
    <scope>NUCLEOTIDE SEQUENCE [LARGE SCALE GENOMIC DNA]</scope>
    <source>
        <strain evidence="4 5">CCBAU 051107</strain>
    </source>
</reference>
<dbReference type="PANTHER" id="PTHR43081">
    <property type="entry name" value="ADENYLATE CYCLASE, TERMINAL-DIFFERENTIATION SPECIFIC-RELATED"/>
    <property type="match status" value="1"/>
</dbReference>
<protein>
    <submittedName>
        <fullName evidence="4">Adenylate/guanylate cyclase domain-containing protein</fullName>
    </submittedName>
</protein>
<keyword evidence="1" id="KW-1133">Transmembrane helix</keyword>
<dbReference type="Pfam" id="PF00672">
    <property type="entry name" value="HAMP"/>
    <property type="match status" value="1"/>
</dbReference>
<feature type="transmembrane region" description="Helical" evidence="1">
    <location>
        <begin position="20"/>
        <end position="45"/>
    </location>
</feature>
<dbReference type="Gene3D" id="3.30.70.1230">
    <property type="entry name" value="Nucleotide cyclase"/>
    <property type="match status" value="1"/>
</dbReference>
<proteinExistence type="predicted"/>
<gene>
    <name evidence="4" type="ORF">WN72_17340</name>
</gene>
<dbReference type="AlphaFoldDB" id="A0AAE7NKV0"/>
<dbReference type="InterPro" id="IPR003660">
    <property type="entry name" value="HAMP_dom"/>
</dbReference>
<dbReference type="RefSeq" id="WP_092217088.1">
    <property type="nucleotide sequence ID" value="NZ_CP030050.1"/>
</dbReference>
<evidence type="ECO:0000259" key="2">
    <source>
        <dbReference type="PROSITE" id="PS50125"/>
    </source>
</evidence>
<organism evidence="4 5">
    <name type="scientific">Bradyrhizobium arachidis</name>
    <dbReference type="NCBI Taxonomy" id="858423"/>
    <lineage>
        <taxon>Bacteria</taxon>
        <taxon>Pseudomonadati</taxon>
        <taxon>Pseudomonadota</taxon>
        <taxon>Alphaproteobacteria</taxon>
        <taxon>Hyphomicrobiales</taxon>
        <taxon>Nitrobacteraceae</taxon>
        <taxon>Bradyrhizobium</taxon>
    </lineage>
</organism>
<evidence type="ECO:0000259" key="3">
    <source>
        <dbReference type="PROSITE" id="PS50885"/>
    </source>
</evidence>
<dbReference type="Proteomes" id="UP000594015">
    <property type="component" value="Chromosome"/>
</dbReference>
<dbReference type="PROSITE" id="PS50885">
    <property type="entry name" value="HAMP"/>
    <property type="match status" value="1"/>
</dbReference>
<evidence type="ECO:0000256" key="1">
    <source>
        <dbReference type="SAM" id="Phobius"/>
    </source>
</evidence>
<feature type="domain" description="Guanylate cyclase" evidence="2">
    <location>
        <begin position="427"/>
        <end position="559"/>
    </location>
</feature>
<dbReference type="SUPFAM" id="SSF55073">
    <property type="entry name" value="Nucleotide cyclase"/>
    <property type="match status" value="1"/>
</dbReference>
<dbReference type="SMART" id="SM00304">
    <property type="entry name" value="HAMP"/>
    <property type="match status" value="1"/>
</dbReference>
<feature type="transmembrane region" description="Helical" evidence="1">
    <location>
        <begin position="323"/>
        <end position="349"/>
    </location>
</feature>
<keyword evidence="1" id="KW-0812">Transmembrane</keyword>
<dbReference type="GO" id="GO:0035556">
    <property type="term" value="P:intracellular signal transduction"/>
    <property type="evidence" value="ECO:0007669"/>
    <property type="project" value="InterPro"/>
</dbReference>
<dbReference type="GO" id="GO:0009190">
    <property type="term" value="P:cyclic nucleotide biosynthetic process"/>
    <property type="evidence" value="ECO:0007669"/>
    <property type="project" value="InterPro"/>
</dbReference>
<dbReference type="GO" id="GO:0016020">
    <property type="term" value="C:membrane"/>
    <property type="evidence" value="ECO:0007669"/>
    <property type="project" value="InterPro"/>
</dbReference>
<dbReference type="InterPro" id="IPR050697">
    <property type="entry name" value="Adenylyl/Guanylyl_Cyclase_3/4"/>
</dbReference>
<feature type="domain" description="HAMP" evidence="3">
    <location>
        <begin position="347"/>
        <end position="401"/>
    </location>
</feature>